<keyword evidence="6" id="KW-0503">Monooxygenase</keyword>
<dbReference type="Gene3D" id="1.10.630.10">
    <property type="entry name" value="Cytochrome P450"/>
    <property type="match status" value="1"/>
</dbReference>
<evidence type="ECO:0000256" key="4">
    <source>
        <dbReference type="ARBA" id="ARBA00023002"/>
    </source>
</evidence>
<evidence type="ECO:0000256" key="6">
    <source>
        <dbReference type="ARBA" id="ARBA00023033"/>
    </source>
</evidence>
<evidence type="ECO:0000256" key="3">
    <source>
        <dbReference type="ARBA" id="ARBA00022723"/>
    </source>
</evidence>
<dbReference type="PRINTS" id="PR00385">
    <property type="entry name" value="P450"/>
</dbReference>
<dbReference type="InterPro" id="IPR050364">
    <property type="entry name" value="Cytochrome_P450_fung"/>
</dbReference>
<dbReference type="SUPFAM" id="SSF48264">
    <property type="entry name" value="Cytochrome P450"/>
    <property type="match status" value="1"/>
</dbReference>
<dbReference type="PANTHER" id="PTHR46300:SF2">
    <property type="entry name" value="CYTOCHROME P450 MONOOXYGENASE ALNH-RELATED"/>
    <property type="match status" value="1"/>
</dbReference>
<dbReference type="GO" id="GO:0020037">
    <property type="term" value="F:heme binding"/>
    <property type="evidence" value="ECO:0007669"/>
    <property type="project" value="InterPro"/>
</dbReference>
<dbReference type="InterPro" id="IPR001128">
    <property type="entry name" value="Cyt_P450"/>
</dbReference>
<dbReference type="GO" id="GO:0005506">
    <property type="term" value="F:iron ion binding"/>
    <property type="evidence" value="ECO:0007669"/>
    <property type="project" value="InterPro"/>
</dbReference>
<evidence type="ECO:0000256" key="5">
    <source>
        <dbReference type="ARBA" id="ARBA00023004"/>
    </source>
</evidence>
<comment type="similarity">
    <text evidence="2">Belongs to the cytochrome P450 family.</text>
</comment>
<keyword evidence="8" id="KW-0812">Transmembrane</keyword>
<protein>
    <submittedName>
        <fullName evidence="9">Cytochrome P450 21</fullName>
    </submittedName>
</protein>
<dbReference type="OrthoDB" id="1103324at2759"/>
<keyword evidence="10" id="KW-1185">Reference proteome</keyword>
<dbReference type="AlphaFoldDB" id="A0A8K0T0T6"/>
<keyword evidence="4" id="KW-0560">Oxidoreductase</keyword>
<keyword evidence="7" id="KW-0349">Heme</keyword>
<comment type="pathway">
    <text evidence="1">Mycotoxin biosynthesis.</text>
</comment>
<dbReference type="PANTHER" id="PTHR46300">
    <property type="entry name" value="P450, PUTATIVE (EUROFUNG)-RELATED-RELATED"/>
    <property type="match status" value="1"/>
</dbReference>
<dbReference type="InterPro" id="IPR002401">
    <property type="entry name" value="Cyt_P450_E_grp-I"/>
</dbReference>
<proteinExistence type="inferred from homology"/>
<feature type="binding site" description="axial binding residue" evidence="7">
    <location>
        <position position="455"/>
    </location>
    <ligand>
        <name>heme</name>
        <dbReference type="ChEBI" id="CHEBI:30413"/>
    </ligand>
    <ligandPart>
        <name>Fe</name>
        <dbReference type="ChEBI" id="CHEBI:18248"/>
    </ligandPart>
</feature>
<reference evidence="9" key="1">
    <citation type="journal article" date="2021" name="Nat. Commun.">
        <title>Genetic determinants of endophytism in the Arabidopsis root mycobiome.</title>
        <authorList>
            <person name="Mesny F."/>
            <person name="Miyauchi S."/>
            <person name="Thiergart T."/>
            <person name="Pickel B."/>
            <person name="Atanasova L."/>
            <person name="Karlsson M."/>
            <person name="Huettel B."/>
            <person name="Barry K.W."/>
            <person name="Haridas S."/>
            <person name="Chen C."/>
            <person name="Bauer D."/>
            <person name="Andreopoulos W."/>
            <person name="Pangilinan J."/>
            <person name="LaButti K."/>
            <person name="Riley R."/>
            <person name="Lipzen A."/>
            <person name="Clum A."/>
            <person name="Drula E."/>
            <person name="Henrissat B."/>
            <person name="Kohler A."/>
            <person name="Grigoriev I.V."/>
            <person name="Martin F.M."/>
            <person name="Hacquard S."/>
        </authorList>
    </citation>
    <scope>NUCLEOTIDE SEQUENCE</scope>
    <source>
        <strain evidence="9">MPI-CAGE-CH-0235</strain>
    </source>
</reference>
<accession>A0A8K0T0T6</accession>
<keyword evidence="3 7" id="KW-0479">Metal-binding</keyword>
<dbReference type="GO" id="GO:0004497">
    <property type="term" value="F:monooxygenase activity"/>
    <property type="evidence" value="ECO:0007669"/>
    <property type="project" value="UniProtKB-KW"/>
</dbReference>
<feature type="transmembrane region" description="Helical" evidence="8">
    <location>
        <begin position="6"/>
        <end position="26"/>
    </location>
</feature>
<evidence type="ECO:0000313" key="9">
    <source>
        <dbReference type="EMBL" id="KAH7324531.1"/>
    </source>
</evidence>
<dbReference type="PRINTS" id="PR00463">
    <property type="entry name" value="EP450I"/>
</dbReference>
<evidence type="ECO:0000256" key="1">
    <source>
        <dbReference type="ARBA" id="ARBA00004685"/>
    </source>
</evidence>
<dbReference type="GO" id="GO:0016705">
    <property type="term" value="F:oxidoreductase activity, acting on paired donors, with incorporation or reduction of molecular oxygen"/>
    <property type="evidence" value="ECO:0007669"/>
    <property type="project" value="InterPro"/>
</dbReference>
<evidence type="ECO:0000256" key="7">
    <source>
        <dbReference type="PIRSR" id="PIRSR602401-1"/>
    </source>
</evidence>
<dbReference type="Proteomes" id="UP000813444">
    <property type="component" value="Unassembled WGS sequence"/>
</dbReference>
<comment type="caution">
    <text evidence="9">The sequence shown here is derived from an EMBL/GenBank/DDBJ whole genome shotgun (WGS) entry which is preliminary data.</text>
</comment>
<gene>
    <name evidence="9" type="ORF">B0I35DRAFT_388365</name>
</gene>
<keyword evidence="5 7" id="KW-0408">Iron</keyword>
<dbReference type="EMBL" id="JAGPNK010000003">
    <property type="protein sequence ID" value="KAH7324531.1"/>
    <property type="molecule type" value="Genomic_DNA"/>
</dbReference>
<dbReference type="Pfam" id="PF00067">
    <property type="entry name" value="p450"/>
    <property type="match status" value="1"/>
</dbReference>
<evidence type="ECO:0000256" key="8">
    <source>
        <dbReference type="SAM" id="Phobius"/>
    </source>
</evidence>
<dbReference type="InterPro" id="IPR036396">
    <property type="entry name" value="Cyt_P450_sf"/>
</dbReference>
<name>A0A8K0T0T6_9HYPO</name>
<evidence type="ECO:0000256" key="2">
    <source>
        <dbReference type="ARBA" id="ARBA00010617"/>
    </source>
</evidence>
<keyword evidence="8" id="KW-1133">Transmembrane helix</keyword>
<sequence length="534" mass="59743">MEFQWPPGGIALAAASICIISIRYFLATRRPKNFPPGPPTLPGIGNLHQIPLKQPFLKFTEWSKTYGNILGLKIGSANFVVINDPLLMHEMFSKRGIVYSGRQIGYIADVVMQEHSKIHLLNMPYGPELRRWRTAAMDLFNAQGQKTTKPLLEATSATLSMKMLNTSPGNNLEYLKQWALATPLLAITGQRLVDRGKTFIDRFFKAQTTWLDLLTPGTAPPVDLFPFLKWLPESLAKWKTNAKIVRSYMIEEYSSYLKSAQSIRDKNASAASTKVTCLMAKVLDSEKTEKKDATAPFSDDEAAWFGGVLLDAAVDTTWSTINALILFLAAHPHVQEKVYRELDSLCSDTPPPSHSIGELKYLRACYLESIRLRPAAPTGLARIVVQDDVINGYFIPKGTTVLANVWALQHNPKDYDNPADFVPERYIHHPLGLKDGVSSEGRKASYVFGSGRRMCTGEQFAESAIILAVAKLLWAYEIVPVDTLDLRVDTGFHTGILLGPRAFKVNFMLRDAKKKEGILQDYRETRAHWVEVDT</sequence>
<comment type="cofactor">
    <cofactor evidence="7">
        <name>heme</name>
        <dbReference type="ChEBI" id="CHEBI:30413"/>
    </cofactor>
</comment>
<organism evidence="9 10">
    <name type="scientific">Stachybotrys elegans</name>
    <dbReference type="NCBI Taxonomy" id="80388"/>
    <lineage>
        <taxon>Eukaryota</taxon>
        <taxon>Fungi</taxon>
        <taxon>Dikarya</taxon>
        <taxon>Ascomycota</taxon>
        <taxon>Pezizomycotina</taxon>
        <taxon>Sordariomycetes</taxon>
        <taxon>Hypocreomycetidae</taxon>
        <taxon>Hypocreales</taxon>
        <taxon>Stachybotryaceae</taxon>
        <taxon>Stachybotrys</taxon>
    </lineage>
</organism>
<evidence type="ECO:0000313" key="10">
    <source>
        <dbReference type="Proteomes" id="UP000813444"/>
    </source>
</evidence>
<keyword evidence="8" id="KW-0472">Membrane</keyword>